<dbReference type="InterPro" id="IPR028098">
    <property type="entry name" value="Glyco_trans_4-like_N"/>
</dbReference>
<dbReference type="EMBL" id="SHMQ01000041">
    <property type="protein sequence ID" value="RZV37233.1"/>
    <property type="molecule type" value="Genomic_DNA"/>
</dbReference>
<name>A0A520X7Q5_9DELT</name>
<evidence type="ECO:0000313" key="3">
    <source>
        <dbReference type="EMBL" id="RZV37233.1"/>
    </source>
</evidence>
<dbReference type="PANTHER" id="PTHR12526">
    <property type="entry name" value="GLYCOSYLTRANSFERASE"/>
    <property type="match status" value="1"/>
</dbReference>
<dbReference type="Pfam" id="PF00534">
    <property type="entry name" value="Glycos_transf_1"/>
    <property type="match status" value="1"/>
</dbReference>
<dbReference type="InterPro" id="IPR001296">
    <property type="entry name" value="Glyco_trans_1"/>
</dbReference>
<feature type="domain" description="Glycosyl transferase family 1" evidence="1">
    <location>
        <begin position="189"/>
        <end position="351"/>
    </location>
</feature>
<sequence length="385" mass="44304">MNNKKNKFNILHIDAFKNFGGAQNDVVILLKFLKLYHSEEFNIFVIHNNNERLKDELDKCGIQNFSVRMTNFIDIFSFLKIRRFLKRYDIDLINFHSSLDQFLGGIAAVSIFKKKIIKVLTRHVAYKVDFLKGFLIYRFLTDRFIVISDFIKKRLINDIGIDESLIRVIYSPRICGDENKTASFYESEKAEIREEFGIKPDEKMISLIGRLSGEKGHEVFIKAAELIIKKRRDLKFVIIGEGELHDYIVGLIKAKGLKDYFVISGFKENIEKFIYASDLITVPSGLEGMGSIIIESCALKKTVIASDVGGIPEIIKNNETGLLFKNGDFFELAEKIMYLIDKYDLIENFAVNCYNEVVKKFDAKAVASQTAEFYIELLNSVNRKK</sequence>
<dbReference type="Gene3D" id="3.40.50.2000">
    <property type="entry name" value="Glycogen Phosphorylase B"/>
    <property type="match status" value="2"/>
</dbReference>
<accession>A0A520X7Q5</accession>
<dbReference type="Pfam" id="PF13439">
    <property type="entry name" value="Glyco_transf_4"/>
    <property type="match status" value="1"/>
</dbReference>
<dbReference type="AlphaFoldDB" id="A0A520X7Q5"/>
<dbReference type="PANTHER" id="PTHR12526:SF630">
    <property type="entry name" value="GLYCOSYLTRANSFERASE"/>
    <property type="match status" value="1"/>
</dbReference>
<comment type="caution">
    <text evidence="3">The sequence shown here is derived from an EMBL/GenBank/DDBJ whole genome shotgun (WGS) entry which is preliminary data.</text>
</comment>
<reference evidence="3 4" key="1">
    <citation type="submission" date="2019-01" db="EMBL/GenBank/DDBJ databases">
        <title>Insights into ecological role of a new deltaproteobacterial order Candidatus Sinidesulfobacterales (Sva0485) by metagenomics and metatranscriptomics.</title>
        <authorList>
            <person name="Tan S."/>
            <person name="Liu J."/>
            <person name="Fang Y."/>
            <person name="Hedlund B."/>
            <person name="Lian Z.-H."/>
            <person name="Huang L.-Y."/>
            <person name="Li J.-T."/>
            <person name="Huang L.-N."/>
            <person name="Li W.-J."/>
            <person name="Jiang H.-C."/>
            <person name="Dong H.-L."/>
            <person name="Shu W.-S."/>
        </authorList>
    </citation>
    <scope>NUCLEOTIDE SEQUENCE [LARGE SCALE GENOMIC DNA]</scope>
    <source>
        <strain evidence="3">AP4</strain>
    </source>
</reference>
<organism evidence="3 4">
    <name type="scientific">Candidatus Acidulodesulfobacterium acidiphilum</name>
    <dbReference type="NCBI Taxonomy" id="2597224"/>
    <lineage>
        <taxon>Bacteria</taxon>
        <taxon>Deltaproteobacteria</taxon>
        <taxon>Candidatus Acidulodesulfobacterales</taxon>
        <taxon>Candidatus Acidulodesulfobacterium</taxon>
    </lineage>
</organism>
<feature type="domain" description="Glycosyltransferase subfamily 4-like N-terminal" evidence="2">
    <location>
        <begin position="57"/>
        <end position="170"/>
    </location>
</feature>
<gene>
    <name evidence="3" type="ORF">EVJ48_09280</name>
</gene>
<proteinExistence type="predicted"/>
<dbReference type="Proteomes" id="UP000322454">
    <property type="component" value="Unassembled WGS sequence"/>
</dbReference>
<dbReference type="GO" id="GO:0016757">
    <property type="term" value="F:glycosyltransferase activity"/>
    <property type="evidence" value="ECO:0007669"/>
    <property type="project" value="InterPro"/>
</dbReference>
<protein>
    <submittedName>
        <fullName evidence="3">Glycosyltransferase family 1 protein</fullName>
    </submittedName>
</protein>
<dbReference type="SUPFAM" id="SSF53756">
    <property type="entry name" value="UDP-Glycosyltransferase/glycogen phosphorylase"/>
    <property type="match status" value="1"/>
</dbReference>
<evidence type="ECO:0000259" key="2">
    <source>
        <dbReference type="Pfam" id="PF13439"/>
    </source>
</evidence>
<evidence type="ECO:0000313" key="4">
    <source>
        <dbReference type="Proteomes" id="UP000322454"/>
    </source>
</evidence>
<evidence type="ECO:0000259" key="1">
    <source>
        <dbReference type="Pfam" id="PF00534"/>
    </source>
</evidence>